<reference evidence="5" key="1">
    <citation type="submission" date="2025-08" db="UniProtKB">
        <authorList>
            <consortium name="RefSeq"/>
        </authorList>
    </citation>
    <scope>IDENTIFICATION</scope>
    <source>
        <tissue evidence="5">Blood</tissue>
    </source>
</reference>
<evidence type="ECO:0000256" key="3">
    <source>
        <dbReference type="SAM" id="Phobius"/>
    </source>
</evidence>
<dbReference type="Pfam" id="PF01150">
    <property type="entry name" value="GDA1_CD39"/>
    <property type="match status" value="1"/>
</dbReference>
<comment type="similarity">
    <text evidence="1">Belongs to the GDA1/CD39 NTPase family.</text>
</comment>
<gene>
    <name evidence="5" type="primary">LOC105002466</name>
</gene>
<dbReference type="Gene3D" id="3.30.420.40">
    <property type="match status" value="1"/>
</dbReference>
<dbReference type="InterPro" id="IPR000407">
    <property type="entry name" value="GDA1_CD39_NTPase"/>
</dbReference>
<dbReference type="RefSeq" id="XP_010857426.1">
    <property type="nucleotide sequence ID" value="XM_010859124.1"/>
</dbReference>
<keyword evidence="3" id="KW-1133">Transmembrane helix</keyword>
<dbReference type="KEGG" id="bbis:105002466"/>
<keyword evidence="3" id="KW-0812">Transmembrane</keyword>
<evidence type="ECO:0000313" key="5">
    <source>
        <dbReference type="RefSeq" id="XP_010857426.1"/>
    </source>
</evidence>
<dbReference type="PANTHER" id="PTHR11782">
    <property type="entry name" value="ADENOSINE/GUANOSINE DIPHOSPHATASE"/>
    <property type="match status" value="1"/>
</dbReference>
<keyword evidence="2" id="KW-0378">Hydrolase</keyword>
<evidence type="ECO:0000256" key="1">
    <source>
        <dbReference type="ARBA" id="ARBA00009283"/>
    </source>
</evidence>
<name>A0A6P3IT46_BISBB</name>
<evidence type="ECO:0000313" key="4">
    <source>
        <dbReference type="Proteomes" id="UP000515208"/>
    </source>
</evidence>
<feature type="transmembrane region" description="Helical" evidence="3">
    <location>
        <begin position="6"/>
        <end position="27"/>
    </location>
</feature>
<keyword evidence="4" id="KW-1185">Reference proteome</keyword>
<proteinExistence type="inferred from homology"/>
<protein>
    <submittedName>
        <fullName evidence="5">Ectonucleoside triphosphate diphosphohydrolase 6-like</fullName>
    </submittedName>
</protein>
<dbReference type="GeneID" id="105002466"/>
<keyword evidence="3" id="KW-0472">Membrane</keyword>
<sequence length="151" mass="16621">MSALKVWLVIVVEIPVFVFMFILVPCIKYDFPLETPTLTHETFKALKPGLSAYADDVEKSAPGIQELLDVAKQDIPFDFWKATPLVLKATAGLRLLPGEKAQKLLRKVSASISPKGWLMITETVEHPSTSEQAPGEGLTGRKHVNMFAVSS</sequence>
<dbReference type="GO" id="GO:0005794">
    <property type="term" value="C:Golgi apparatus"/>
    <property type="evidence" value="ECO:0007669"/>
    <property type="project" value="TreeGrafter"/>
</dbReference>
<organism evidence="4 5">
    <name type="scientific">Bison bison bison</name>
    <name type="common">North American plains bison</name>
    <dbReference type="NCBI Taxonomy" id="43346"/>
    <lineage>
        <taxon>Eukaryota</taxon>
        <taxon>Metazoa</taxon>
        <taxon>Chordata</taxon>
        <taxon>Craniata</taxon>
        <taxon>Vertebrata</taxon>
        <taxon>Euteleostomi</taxon>
        <taxon>Mammalia</taxon>
        <taxon>Eutheria</taxon>
        <taxon>Laurasiatheria</taxon>
        <taxon>Artiodactyla</taxon>
        <taxon>Ruminantia</taxon>
        <taxon>Pecora</taxon>
        <taxon>Bovidae</taxon>
        <taxon>Bovinae</taxon>
        <taxon>Bison</taxon>
    </lineage>
</organism>
<dbReference type="GO" id="GO:0016787">
    <property type="term" value="F:hydrolase activity"/>
    <property type="evidence" value="ECO:0007669"/>
    <property type="project" value="UniProtKB-KW"/>
</dbReference>
<dbReference type="Proteomes" id="UP000515208">
    <property type="component" value="Unplaced"/>
</dbReference>
<accession>A0A6P3IT46</accession>
<dbReference type="PANTHER" id="PTHR11782:SF99">
    <property type="entry name" value="ECTONUCLEOSIDE TRIPHOSPHATE DIPHOSPHOHYDROLASE 6"/>
    <property type="match status" value="1"/>
</dbReference>
<dbReference type="AlphaFoldDB" id="A0A6P3IT46"/>
<evidence type="ECO:0000256" key="2">
    <source>
        <dbReference type="ARBA" id="ARBA00022801"/>
    </source>
</evidence>